<dbReference type="GO" id="GO:0005634">
    <property type="term" value="C:nucleus"/>
    <property type="evidence" value="ECO:0007669"/>
    <property type="project" value="UniProtKB-SubCell"/>
</dbReference>
<accession>A0AAV1RIS3</accession>
<evidence type="ECO:0000256" key="3">
    <source>
        <dbReference type="ARBA" id="ARBA00023204"/>
    </source>
</evidence>
<keyword evidence="4" id="KW-0539">Nucleus</keyword>
<dbReference type="GO" id="GO:0006281">
    <property type="term" value="P:DNA repair"/>
    <property type="evidence" value="ECO:0007669"/>
    <property type="project" value="UniProtKB-KW"/>
</dbReference>
<name>A0AAV1RIS3_9ROSI</name>
<dbReference type="InterPro" id="IPR039776">
    <property type="entry name" value="Pds5"/>
</dbReference>
<evidence type="ECO:0000256" key="4">
    <source>
        <dbReference type="ARBA" id="ARBA00023242"/>
    </source>
</evidence>
<evidence type="ECO:0000313" key="6">
    <source>
        <dbReference type="Proteomes" id="UP001314170"/>
    </source>
</evidence>
<dbReference type="PANTHER" id="PTHR12663">
    <property type="entry name" value="ANDROGEN INDUCED INHIBITOR OF PROLIFERATION AS3 / PDS5-RELATED"/>
    <property type="match status" value="1"/>
</dbReference>
<dbReference type="GO" id="GO:0007064">
    <property type="term" value="P:mitotic sister chromatid cohesion"/>
    <property type="evidence" value="ECO:0007669"/>
    <property type="project" value="InterPro"/>
</dbReference>
<evidence type="ECO:0000313" key="5">
    <source>
        <dbReference type="EMBL" id="CAK7336296.1"/>
    </source>
</evidence>
<organism evidence="5 6">
    <name type="scientific">Dovyalis caffra</name>
    <dbReference type="NCBI Taxonomy" id="77055"/>
    <lineage>
        <taxon>Eukaryota</taxon>
        <taxon>Viridiplantae</taxon>
        <taxon>Streptophyta</taxon>
        <taxon>Embryophyta</taxon>
        <taxon>Tracheophyta</taxon>
        <taxon>Spermatophyta</taxon>
        <taxon>Magnoliopsida</taxon>
        <taxon>eudicotyledons</taxon>
        <taxon>Gunneridae</taxon>
        <taxon>Pentapetalae</taxon>
        <taxon>rosids</taxon>
        <taxon>fabids</taxon>
        <taxon>Malpighiales</taxon>
        <taxon>Salicaceae</taxon>
        <taxon>Flacourtieae</taxon>
        <taxon>Dovyalis</taxon>
    </lineage>
</organism>
<keyword evidence="3" id="KW-0234">DNA repair</keyword>
<evidence type="ECO:0000256" key="2">
    <source>
        <dbReference type="ARBA" id="ARBA00022763"/>
    </source>
</evidence>
<dbReference type="Pfam" id="PF20168">
    <property type="entry name" value="PDS5"/>
    <property type="match status" value="1"/>
</dbReference>
<proteinExistence type="predicted"/>
<sequence length="267" mass="29926">MMAGKEQQLELQLVDDGNKLLNPPFSLDELLSILDRVEVMLLRVKQSSYRSVAAALSPLRKALIMRITAPSSPYNDELMKEIFHQIVAVFQKLSHMSSRCYPKVVSLLVTIATTQAVVVLLDIECHALVIETFQIFLKVITPTRSSELDVIFTAVVAIMSVVVLESDEVPMDFLFPLLVCVRKDNKNVSPTSWMLGKEVMKNCAAKIEPYLLKAVCCSGTSVDNYDLVVGSICQNATHYFKSVHAHGSEEHMVSFFGPFIFPYRYSE</sequence>
<dbReference type="GO" id="GO:0000785">
    <property type="term" value="C:chromatin"/>
    <property type="evidence" value="ECO:0007669"/>
    <property type="project" value="TreeGrafter"/>
</dbReference>
<keyword evidence="2" id="KW-0227">DNA damage</keyword>
<comment type="subcellular location">
    <subcellularLocation>
        <location evidence="1">Nucleus</location>
    </subcellularLocation>
</comment>
<dbReference type="Proteomes" id="UP001314170">
    <property type="component" value="Unassembled WGS sequence"/>
</dbReference>
<reference evidence="5 6" key="1">
    <citation type="submission" date="2024-01" db="EMBL/GenBank/DDBJ databases">
        <authorList>
            <person name="Waweru B."/>
        </authorList>
    </citation>
    <scope>NUCLEOTIDE SEQUENCE [LARGE SCALE GENOMIC DNA]</scope>
</reference>
<comment type="caution">
    <text evidence="5">The sequence shown here is derived from an EMBL/GenBank/DDBJ whole genome shotgun (WGS) entry which is preliminary data.</text>
</comment>
<protein>
    <submittedName>
        <fullName evidence="5">Uncharacterized protein</fullName>
    </submittedName>
</protein>
<keyword evidence="6" id="KW-1185">Reference proteome</keyword>
<evidence type="ECO:0000256" key="1">
    <source>
        <dbReference type="ARBA" id="ARBA00004123"/>
    </source>
</evidence>
<gene>
    <name evidence="5" type="ORF">DCAF_LOCUS11304</name>
</gene>
<dbReference type="AlphaFoldDB" id="A0AAV1RIS3"/>
<dbReference type="PANTHER" id="PTHR12663:SF33">
    <property type="entry name" value="PHOSPHOLIPASE-LIKE PROTEIN"/>
    <property type="match status" value="1"/>
</dbReference>
<dbReference type="EMBL" id="CAWUPB010000994">
    <property type="protein sequence ID" value="CAK7336296.1"/>
    <property type="molecule type" value="Genomic_DNA"/>
</dbReference>